<organism evidence="4 5">
    <name type="scientific">Lactobacillus porci</name>
    <dbReference type="NCBI Taxonomy" id="2012477"/>
    <lineage>
        <taxon>Bacteria</taxon>
        <taxon>Bacillati</taxon>
        <taxon>Bacillota</taxon>
        <taxon>Bacilli</taxon>
        <taxon>Lactobacillales</taxon>
        <taxon>Lactobacillaceae</taxon>
        <taxon>Lactobacillus</taxon>
    </lineage>
</organism>
<dbReference type="EMBL" id="VUMX01000019">
    <property type="protein sequence ID" value="MST87431.1"/>
    <property type="molecule type" value="Genomic_DNA"/>
</dbReference>
<feature type="region of interest" description="Disordered" evidence="2">
    <location>
        <begin position="562"/>
        <end position="583"/>
    </location>
</feature>
<dbReference type="AlphaFoldDB" id="A0A6A8MF46"/>
<dbReference type="Pfam" id="PF01609">
    <property type="entry name" value="DDE_Tnp_1"/>
    <property type="match status" value="1"/>
</dbReference>
<feature type="coiled-coil region" evidence="1">
    <location>
        <begin position="355"/>
        <end position="382"/>
    </location>
</feature>
<dbReference type="RefSeq" id="WP_154549040.1">
    <property type="nucleotide sequence ID" value="NZ_VUMX01000019.1"/>
</dbReference>
<dbReference type="InterPro" id="IPR002559">
    <property type="entry name" value="Transposase_11"/>
</dbReference>
<sequence>MYYNCLVNIPKNTGKISRNKRGKTTYIEYTYAREYLPEKKYNVARRTTIGKADPDHPGMMFPNPNFEKFFPDVEIPAEGTAAEPVNESRSSCIQIGAFSVVRRIIEDYKLAEHLKRWDDRGKGLLLDLAAYSVIAESNVAQHFPDYAYNHPLMTPQNKIYSDSTISRFIREIDDNDRVDFLNSWNATHDKNEKIYVSYDSTNKNCKAGDIEMAEYGHPKNDVGAPIINYSIAYDMTNEKPLLYESYPGSIVDVSQLKYMLEKIRGYGYKKIGFILDRGYFSKANIQFMDSCDYDFVMMVKGRASFVHGLIMEHMGEFESKRACSIKAYRTYGITVKAKLYADDDTDRYFHIYYKAKKQASERARLEADLDRMEAEMDKIKGREYKLPKRYEHYFKLTYHKDKFYGYEEREDVIERELQLCGYFAIVTSEKMTASEALNLYKSRDISEKLFGSDKAFLGNRSFRVASSQAAEAKIFIQFIALIIRARIYTLLRRRKAEMPGKPNYLSVPSALKELEKIELIRQPSGNYKLDHAVTATQKVILGAFGLDEEWIKGQARLIGKDIRNAAMPEEQKDDDEDAENEEY</sequence>
<comment type="caution">
    <text evidence="4">The sequence shown here is derived from an EMBL/GenBank/DDBJ whole genome shotgun (WGS) entry which is preliminary data.</text>
</comment>
<evidence type="ECO:0000259" key="3">
    <source>
        <dbReference type="Pfam" id="PF01609"/>
    </source>
</evidence>
<gene>
    <name evidence="4" type="ORF">FYJ62_07235</name>
</gene>
<dbReference type="GO" id="GO:0006313">
    <property type="term" value="P:DNA transposition"/>
    <property type="evidence" value="ECO:0007669"/>
    <property type="project" value="InterPro"/>
</dbReference>
<feature type="domain" description="Transposase IS4-like" evidence="3">
    <location>
        <begin position="208"/>
        <end position="482"/>
    </location>
</feature>
<protein>
    <submittedName>
        <fullName evidence="4">Transposase</fullName>
    </submittedName>
</protein>
<evidence type="ECO:0000313" key="4">
    <source>
        <dbReference type="EMBL" id="MST87431.1"/>
    </source>
</evidence>
<dbReference type="SUPFAM" id="SSF53098">
    <property type="entry name" value="Ribonuclease H-like"/>
    <property type="match status" value="1"/>
</dbReference>
<dbReference type="OrthoDB" id="2157903at2"/>
<dbReference type="PANTHER" id="PTHR34614:SF2">
    <property type="entry name" value="TRANSPOSASE IS4-LIKE DOMAIN-CONTAINING PROTEIN"/>
    <property type="match status" value="1"/>
</dbReference>
<proteinExistence type="predicted"/>
<accession>A0A6A8MF46</accession>
<evidence type="ECO:0000256" key="2">
    <source>
        <dbReference type="SAM" id="MobiDB-lite"/>
    </source>
</evidence>
<dbReference type="GO" id="GO:0003677">
    <property type="term" value="F:DNA binding"/>
    <property type="evidence" value="ECO:0007669"/>
    <property type="project" value="InterPro"/>
</dbReference>
<name>A0A6A8MF46_9LACO</name>
<dbReference type="GO" id="GO:0004803">
    <property type="term" value="F:transposase activity"/>
    <property type="evidence" value="ECO:0007669"/>
    <property type="project" value="InterPro"/>
</dbReference>
<reference evidence="4 5" key="1">
    <citation type="submission" date="2019-08" db="EMBL/GenBank/DDBJ databases">
        <title>In-depth cultivation of the pig gut microbiome towards novel bacterial diversity and tailored functional studies.</title>
        <authorList>
            <person name="Wylensek D."/>
            <person name="Hitch T.C.A."/>
            <person name="Clavel T."/>
        </authorList>
    </citation>
    <scope>NUCLEOTIDE SEQUENCE [LARGE SCALE GENOMIC DNA]</scope>
    <source>
        <strain evidence="4 5">Bifido-178-WT-2B</strain>
    </source>
</reference>
<dbReference type="InterPro" id="IPR012337">
    <property type="entry name" value="RNaseH-like_sf"/>
</dbReference>
<evidence type="ECO:0000256" key="1">
    <source>
        <dbReference type="SAM" id="Coils"/>
    </source>
</evidence>
<dbReference type="Proteomes" id="UP000438120">
    <property type="component" value="Unassembled WGS sequence"/>
</dbReference>
<keyword evidence="1" id="KW-0175">Coiled coil</keyword>
<dbReference type="PANTHER" id="PTHR34614">
    <property type="match status" value="1"/>
</dbReference>
<keyword evidence="5" id="KW-1185">Reference proteome</keyword>
<evidence type="ECO:0000313" key="5">
    <source>
        <dbReference type="Proteomes" id="UP000438120"/>
    </source>
</evidence>
<feature type="compositionally biased region" description="Acidic residues" evidence="2">
    <location>
        <begin position="571"/>
        <end position="583"/>
    </location>
</feature>